<dbReference type="GO" id="GO:0043565">
    <property type="term" value="F:sequence-specific DNA binding"/>
    <property type="evidence" value="ECO:0007669"/>
    <property type="project" value="InterPro"/>
</dbReference>
<dbReference type="PROSITE" id="PS01124">
    <property type="entry name" value="HTH_ARAC_FAMILY_2"/>
    <property type="match status" value="1"/>
</dbReference>
<dbReference type="Pfam" id="PF12833">
    <property type="entry name" value="HTH_18"/>
    <property type="match status" value="1"/>
</dbReference>
<dbReference type="SUPFAM" id="SSF46689">
    <property type="entry name" value="Homeodomain-like"/>
    <property type="match status" value="2"/>
</dbReference>
<sequence length="294" mass="34151">MKSLQFSVPADTNKSIRIQEDIMPNFYPYFHRHTETQIMWILKGHGTLAIEQNLFTFEPGDIFYLGANQSHVFKGDFAENEKQKVHAISIFFDPDKKISAFFDLPEFEELKNFIEHSKVGFQVAPKLKSSVGESMAGLQKTQGIEQIIGFIKILNHLMQNRHLHIPLSSEKNLPNHISDNDQRIIDAQNYIKKNFTQQKLTLDAIAKEACMTPQAFCRSFKKRTRITYIKYLNELRVQRACRLLTSSSMYSISSVAFNSGFNSLTNFNRVFKSIMKYSPKEYLKHYKEATFDHE</sequence>
<evidence type="ECO:0000256" key="3">
    <source>
        <dbReference type="ARBA" id="ARBA00023163"/>
    </source>
</evidence>
<keyword evidence="6" id="KW-1185">Reference proteome</keyword>
<dbReference type="GO" id="GO:0003700">
    <property type="term" value="F:DNA-binding transcription factor activity"/>
    <property type="evidence" value="ECO:0007669"/>
    <property type="project" value="InterPro"/>
</dbReference>
<evidence type="ECO:0000256" key="1">
    <source>
        <dbReference type="ARBA" id="ARBA00023015"/>
    </source>
</evidence>
<dbReference type="SMART" id="SM00342">
    <property type="entry name" value="HTH_ARAC"/>
    <property type="match status" value="1"/>
</dbReference>
<dbReference type="KEGG" id="cpip:CJF12_03835"/>
<dbReference type="eggNOG" id="COG2207">
    <property type="taxonomic scope" value="Bacteria"/>
</dbReference>
<dbReference type="RefSeq" id="WP_034685026.1">
    <property type="nucleotide sequence ID" value="NZ_CP023049.2"/>
</dbReference>
<evidence type="ECO:0000256" key="2">
    <source>
        <dbReference type="ARBA" id="ARBA00023125"/>
    </source>
</evidence>
<comment type="caution">
    <text evidence="5">The sequence shown here is derived from an EMBL/GenBank/DDBJ whole genome shotgun (WGS) entry which is preliminary data.</text>
</comment>
<dbReference type="EMBL" id="JPRJ01000018">
    <property type="protein sequence ID" value="KFF26743.1"/>
    <property type="molecule type" value="Genomic_DNA"/>
</dbReference>
<dbReference type="Pfam" id="PF07883">
    <property type="entry name" value="Cupin_2"/>
    <property type="match status" value="1"/>
</dbReference>
<evidence type="ECO:0000313" key="6">
    <source>
        <dbReference type="Proteomes" id="UP000028709"/>
    </source>
</evidence>
<proteinExistence type="predicted"/>
<dbReference type="PANTHER" id="PTHR43280">
    <property type="entry name" value="ARAC-FAMILY TRANSCRIPTIONAL REGULATOR"/>
    <property type="match status" value="1"/>
</dbReference>
<dbReference type="STRING" id="558152.IQ37_11235"/>
<dbReference type="InterPro" id="IPR014710">
    <property type="entry name" value="RmlC-like_jellyroll"/>
</dbReference>
<dbReference type="Proteomes" id="UP000028709">
    <property type="component" value="Unassembled WGS sequence"/>
</dbReference>
<dbReference type="SUPFAM" id="SSF51182">
    <property type="entry name" value="RmlC-like cupins"/>
    <property type="match status" value="1"/>
</dbReference>
<dbReference type="PROSITE" id="PS00041">
    <property type="entry name" value="HTH_ARAC_FAMILY_1"/>
    <property type="match status" value="1"/>
</dbReference>
<dbReference type="InterPro" id="IPR013096">
    <property type="entry name" value="Cupin_2"/>
</dbReference>
<dbReference type="AlphaFoldDB" id="A0A086BCS9"/>
<accession>A0A086BCS9</accession>
<organism evidence="5 6">
    <name type="scientific">Chryseobacterium piperi</name>
    <dbReference type="NCBI Taxonomy" id="558152"/>
    <lineage>
        <taxon>Bacteria</taxon>
        <taxon>Pseudomonadati</taxon>
        <taxon>Bacteroidota</taxon>
        <taxon>Flavobacteriia</taxon>
        <taxon>Flavobacteriales</taxon>
        <taxon>Weeksellaceae</taxon>
        <taxon>Chryseobacterium group</taxon>
        <taxon>Chryseobacterium</taxon>
    </lineage>
</organism>
<evidence type="ECO:0000259" key="4">
    <source>
        <dbReference type="PROSITE" id="PS01124"/>
    </source>
</evidence>
<gene>
    <name evidence="5" type="ORF">IQ37_11235</name>
</gene>
<keyword evidence="2" id="KW-0238">DNA-binding</keyword>
<reference evidence="5 6" key="1">
    <citation type="submission" date="2014-07" db="EMBL/GenBank/DDBJ databases">
        <title>Genome of Chryseobacterium piperi CTM.</title>
        <authorList>
            <person name="Pipes S.E."/>
            <person name="Stropko S.J."/>
            <person name="Newman J.D."/>
        </authorList>
    </citation>
    <scope>NUCLEOTIDE SEQUENCE [LARGE SCALE GENOMIC DNA]</scope>
    <source>
        <strain evidence="5 6">CTM</strain>
    </source>
</reference>
<dbReference type="OrthoDB" id="1410704at2"/>
<protein>
    <submittedName>
        <fullName evidence="5">Transcriptional regulator</fullName>
    </submittedName>
</protein>
<keyword evidence="3" id="KW-0804">Transcription</keyword>
<dbReference type="InterPro" id="IPR009057">
    <property type="entry name" value="Homeodomain-like_sf"/>
</dbReference>
<keyword evidence="1" id="KW-0805">Transcription regulation</keyword>
<name>A0A086BCS9_9FLAO</name>
<dbReference type="InterPro" id="IPR011051">
    <property type="entry name" value="RmlC_Cupin_sf"/>
</dbReference>
<feature type="domain" description="HTH araC/xylS-type" evidence="4">
    <location>
        <begin position="185"/>
        <end position="285"/>
    </location>
</feature>
<dbReference type="Gene3D" id="1.10.10.60">
    <property type="entry name" value="Homeodomain-like"/>
    <property type="match status" value="2"/>
</dbReference>
<dbReference type="Gene3D" id="2.60.120.10">
    <property type="entry name" value="Jelly Rolls"/>
    <property type="match status" value="1"/>
</dbReference>
<dbReference type="InterPro" id="IPR018062">
    <property type="entry name" value="HTH_AraC-typ_CS"/>
</dbReference>
<dbReference type="PANTHER" id="PTHR43280:SF27">
    <property type="entry name" value="TRANSCRIPTIONAL REGULATOR MTLR"/>
    <property type="match status" value="1"/>
</dbReference>
<dbReference type="InterPro" id="IPR018060">
    <property type="entry name" value="HTH_AraC"/>
</dbReference>
<evidence type="ECO:0000313" key="5">
    <source>
        <dbReference type="EMBL" id="KFF26743.1"/>
    </source>
</evidence>